<accession>A0A1F5N9G3</accession>
<proteinExistence type="predicted"/>
<dbReference type="Proteomes" id="UP000177610">
    <property type="component" value="Unassembled WGS sequence"/>
</dbReference>
<comment type="caution">
    <text evidence="1">The sequence shown here is derived from an EMBL/GenBank/DDBJ whole genome shotgun (WGS) entry which is preliminary data.</text>
</comment>
<evidence type="ECO:0000313" key="2">
    <source>
        <dbReference type="Proteomes" id="UP000177610"/>
    </source>
</evidence>
<protein>
    <submittedName>
        <fullName evidence="1">Uncharacterized protein</fullName>
    </submittedName>
</protein>
<evidence type="ECO:0000313" key="1">
    <source>
        <dbReference type="EMBL" id="OGE74275.1"/>
    </source>
</evidence>
<reference evidence="1 2" key="1">
    <citation type="journal article" date="2016" name="Nat. Commun.">
        <title>Thousands of microbial genomes shed light on interconnected biogeochemical processes in an aquifer system.</title>
        <authorList>
            <person name="Anantharaman K."/>
            <person name="Brown C.T."/>
            <person name="Hug L.A."/>
            <person name="Sharon I."/>
            <person name="Castelle C.J."/>
            <person name="Probst A.J."/>
            <person name="Thomas B.C."/>
            <person name="Singh A."/>
            <person name="Wilkins M.J."/>
            <person name="Karaoz U."/>
            <person name="Brodie E.L."/>
            <person name="Williams K.H."/>
            <person name="Hubbard S.S."/>
            <person name="Banfield J.F."/>
        </authorList>
    </citation>
    <scope>NUCLEOTIDE SEQUENCE [LARGE SCALE GENOMIC DNA]</scope>
</reference>
<dbReference type="AlphaFoldDB" id="A0A1F5N9G3"/>
<dbReference type="EMBL" id="MFEH01000001">
    <property type="protein sequence ID" value="OGE74275.1"/>
    <property type="molecule type" value="Genomic_DNA"/>
</dbReference>
<organism evidence="1 2">
    <name type="scientific">Candidatus Doudnabacteria bacterium RIFCSPHIGHO2_01_FULL_41_86</name>
    <dbReference type="NCBI Taxonomy" id="1817821"/>
    <lineage>
        <taxon>Bacteria</taxon>
        <taxon>Candidatus Doudnaibacteriota</taxon>
    </lineage>
</organism>
<name>A0A1F5N9G3_9BACT</name>
<gene>
    <name evidence="1" type="ORF">A2717_01870</name>
</gene>
<sequence>MLMFVKTPGIAMRDPLLRTISGRQKEIRTLLRKVRRFESKPERTRLEEDQLRAAQTQITHLTYLNDVRRERAEVARRHRAFNRTWQPTPLSLWL</sequence>